<dbReference type="RefSeq" id="WP_368009183.1">
    <property type="nucleotide sequence ID" value="NZ_JAMXFF010000058.1"/>
</dbReference>
<dbReference type="Pfam" id="PF04471">
    <property type="entry name" value="Mrr_cat"/>
    <property type="match status" value="1"/>
</dbReference>
<name>A0ABT2N0G9_9CYAN</name>
<feature type="domain" description="Restriction endonuclease type IV Mrr" evidence="1">
    <location>
        <begin position="130"/>
        <end position="229"/>
    </location>
</feature>
<reference evidence="2 3" key="1">
    <citation type="journal article" date="2022" name="Front. Microbiol.">
        <title>High genomic differentiation and limited gene flow indicate recent cryptic speciation within the genus Laspinema (cyanobacteria).</title>
        <authorList>
            <person name="Stanojkovic A."/>
            <person name="Skoupy S."/>
            <person name="Skaloud P."/>
            <person name="Dvorak P."/>
        </authorList>
    </citation>
    <scope>NUCLEOTIDE SEQUENCE [LARGE SCALE GENOMIC DNA]</scope>
    <source>
        <strain evidence="2 3">D2a</strain>
    </source>
</reference>
<evidence type="ECO:0000259" key="1">
    <source>
        <dbReference type="Pfam" id="PF04471"/>
    </source>
</evidence>
<dbReference type="InterPro" id="IPR007560">
    <property type="entry name" value="Restrct_endonuc_IV_Mrr"/>
</dbReference>
<evidence type="ECO:0000313" key="3">
    <source>
        <dbReference type="Proteomes" id="UP001525890"/>
    </source>
</evidence>
<dbReference type="SUPFAM" id="SSF52980">
    <property type="entry name" value="Restriction endonuclease-like"/>
    <property type="match status" value="1"/>
</dbReference>
<comment type="caution">
    <text evidence="2">The sequence shown here is derived from an EMBL/GenBank/DDBJ whole genome shotgun (WGS) entry which is preliminary data.</text>
</comment>
<protein>
    <submittedName>
        <fullName evidence="2">Restriction endonuclease</fullName>
    </submittedName>
</protein>
<proteinExistence type="predicted"/>
<gene>
    <name evidence="2" type="ORF">NG799_25820</name>
</gene>
<dbReference type="EMBL" id="JAMXFF010000058">
    <property type="protein sequence ID" value="MCT7969735.1"/>
    <property type="molecule type" value="Genomic_DNA"/>
</dbReference>
<sequence length="272" mass="31613">MILDYSEYLIEEDTQSFCLNQKLFYYNYSFCPFCRCSTSQVDHKDLSHEKGWAGFDSFEEKFSVYQCDSCGWWEVKHYKESYNYYGDPEPEMINSADIKRAILRSYDPKDIALPISVLRNALISKKDYIYKIHPQKMEELVQSVFSDFYDCKVEHCGGSGDGGIDLFLLNSDKPTMIQVKRRTKPNSVEAVSEIREFLGAVVLGQGQKCIFVTTAKKFSNPAIKSASKAVENKTVEQFDLYNFDKFMSILNLVRNQPTETWKMLRPDWYDSI</sequence>
<accession>A0ABT2N0G9</accession>
<dbReference type="GO" id="GO:0004519">
    <property type="term" value="F:endonuclease activity"/>
    <property type="evidence" value="ECO:0007669"/>
    <property type="project" value="UniProtKB-KW"/>
</dbReference>
<keyword evidence="2" id="KW-0255">Endonuclease</keyword>
<keyword evidence="2" id="KW-0540">Nuclease</keyword>
<evidence type="ECO:0000313" key="2">
    <source>
        <dbReference type="EMBL" id="MCT7969735.1"/>
    </source>
</evidence>
<dbReference type="InterPro" id="IPR011335">
    <property type="entry name" value="Restrct_endonuc-II-like"/>
</dbReference>
<dbReference type="Gene3D" id="3.40.1350.10">
    <property type="match status" value="1"/>
</dbReference>
<organism evidence="2 3">
    <name type="scientific">Laspinema palackyanum D2a</name>
    <dbReference type="NCBI Taxonomy" id="2953684"/>
    <lineage>
        <taxon>Bacteria</taxon>
        <taxon>Bacillati</taxon>
        <taxon>Cyanobacteriota</taxon>
        <taxon>Cyanophyceae</taxon>
        <taxon>Oscillatoriophycideae</taxon>
        <taxon>Oscillatoriales</taxon>
        <taxon>Laspinemataceae</taxon>
        <taxon>Laspinema</taxon>
        <taxon>Laspinema palackyanum</taxon>
    </lineage>
</organism>
<keyword evidence="2" id="KW-0378">Hydrolase</keyword>
<dbReference type="Proteomes" id="UP001525890">
    <property type="component" value="Unassembled WGS sequence"/>
</dbReference>
<keyword evidence="3" id="KW-1185">Reference proteome</keyword>
<dbReference type="InterPro" id="IPR011856">
    <property type="entry name" value="tRNA_endonuc-like_dom_sf"/>
</dbReference>